<protein>
    <recommendedName>
        <fullName evidence="1">O-methyltransferase dimerisation domain-containing protein</fullName>
    </recommendedName>
</protein>
<dbReference type="EMBL" id="OU503048">
    <property type="protein sequence ID" value="CAI9774691.1"/>
    <property type="molecule type" value="Genomic_DNA"/>
</dbReference>
<dbReference type="SUPFAM" id="SSF46785">
    <property type="entry name" value="Winged helix' DNA-binding domain"/>
    <property type="match status" value="1"/>
</dbReference>
<dbReference type="Proteomes" id="UP000834106">
    <property type="component" value="Chromosome 13"/>
</dbReference>
<dbReference type="InterPro" id="IPR036390">
    <property type="entry name" value="WH_DNA-bd_sf"/>
</dbReference>
<proteinExistence type="predicted"/>
<dbReference type="InterPro" id="IPR012967">
    <property type="entry name" value="COMT_dimerisation"/>
</dbReference>
<keyword evidence="3" id="KW-1185">Reference proteome</keyword>
<dbReference type="Pfam" id="PF08100">
    <property type="entry name" value="Dimerisation"/>
    <property type="match status" value="1"/>
</dbReference>
<reference evidence="2" key="1">
    <citation type="submission" date="2023-05" db="EMBL/GenBank/DDBJ databases">
        <authorList>
            <person name="Huff M."/>
        </authorList>
    </citation>
    <scope>NUCLEOTIDE SEQUENCE</scope>
</reference>
<evidence type="ECO:0000313" key="2">
    <source>
        <dbReference type="EMBL" id="CAI9774691.1"/>
    </source>
</evidence>
<accession>A0AAD1ZRQ0</accession>
<sequence>MTLIVLSSAIGCSPSALYCIMRFLIHRQIFKETENNNKDQLESTVYAQTPLSRLLMRNGANSMVDLLLLKISPAANGEELWRYTAEYPARSKLIDDAMDAWLG</sequence>
<evidence type="ECO:0000259" key="1">
    <source>
        <dbReference type="Pfam" id="PF08100"/>
    </source>
</evidence>
<dbReference type="GO" id="GO:0046983">
    <property type="term" value="F:protein dimerization activity"/>
    <property type="evidence" value="ECO:0007669"/>
    <property type="project" value="InterPro"/>
</dbReference>
<dbReference type="InterPro" id="IPR036388">
    <property type="entry name" value="WH-like_DNA-bd_sf"/>
</dbReference>
<dbReference type="Gene3D" id="1.10.10.10">
    <property type="entry name" value="Winged helix-like DNA-binding domain superfamily/Winged helix DNA-binding domain"/>
    <property type="match status" value="1"/>
</dbReference>
<name>A0AAD1ZRQ0_9LAMI</name>
<organism evidence="2 3">
    <name type="scientific">Fraxinus pennsylvanica</name>
    <dbReference type="NCBI Taxonomy" id="56036"/>
    <lineage>
        <taxon>Eukaryota</taxon>
        <taxon>Viridiplantae</taxon>
        <taxon>Streptophyta</taxon>
        <taxon>Embryophyta</taxon>
        <taxon>Tracheophyta</taxon>
        <taxon>Spermatophyta</taxon>
        <taxon>Magnoliopsida</taxon>
        <taxon>eudicotyledons</taxon>
        <taxon>Gunneridae</taxon>
        <taxon>Pentapetalae</taxon>
        <taxon>asterids</taxon>
        <taxon>lamiids</taxon>
        <taxon>Lamiales</taxon>
        <taxon>Oleaceae</taxon>
        <taxon>Oleeae</taxon>
        <taxon>Fraxinus</taxon>
    </lineage>
</organism>
<feature type="domain" description="O-methyltransferase dimerisation" evidence="1">
    <location>
        <begin position="2"/>
        <end position="57"/>
    </location>
</feature>
<dbReference type="AlphaFoldDB" id="A0AAD1ZRQ0"/>
<gene>
    <name evidence="2" type="ORF">FPE_LOCUS22121</name>
</gene>
<evidence type="ECO:0000313" key="3">
    <source>
        <dbReference type="Proteomes" id="UP000834106"/>
    </source>
</evidence>